<dbReference type="Pfam" id="PF00384">
    <property type="entry name" value="Molybdopterin"/>
    <property type="match status" value="1"/>
</dbReference>
<reference evidence="11 12" key="2">
    <citation type="submission" date="2019-10" db="EMBL/GenBank/DDBJ databases">
        <title>Genome Sequences from Six Type Strain Members of the Archaeal Family Sulfolobaceae: Acidianus ambivalens, Acidianus infernus, Metallosphaera prunae, Stygiolobus azoricus, Sulfolobus metallicus, and Sulfurisphaera ohwakuensis.</title>
        <authorList>
            <person name="Counts J.A."/>
            <person name="Kelly R.M."/>
        </authorList>
    </citation>
    <scope>NUCLEOTIDE SEQUENCE [LARGE SCALE GENOMIC DNA]</scope>
    <source>
        <strain evidence="11 12">LEI 10</strain>
    </source>
</reference>
<evidence type="ECO:0000313" key="10">
    <source>
        <dbReference type="EMBL" id="MQL56462.1"/>
    </source>
</evidence>
<dbReference type="InterPro" id="IPR006657">
    <property type="entry name" value="MoPterin_dinucl-bd_dom"/>
</dbReference>
<dbReference type="InterPro" id="IPR006656">
    <property type="entry name" value="Mopterin_OxRdtase"/>
</dbReference>
<comment type="similarity">
    <text evidence="1">Belongs to the prokaryotic molybdopterin-containing oxidoreductase family.</text>
</comment>
<dbReference type="Gene3D" id="2.40.40.20">
    <property type="match status" value="1"/>
</dbReference>
<keyword evidence="8" id="KW-0411">Iron-sulfur</keyword>
<dbReference type="InterPro" id="IPR009010">
    <property type="entry name" value="Asp_de-COase-like_dom_sf"/>
</dbReference>
<dbReference type="Pfam" id="PF01568">
    <property type="entry name" value="Molydop_binding"/>
    <property type="match status" value="1"/>
</dbReference>
<evidence type="ECO:0000256" key="8">
    <source>
        <dbReference type="ARBA" id="ARBA00023014"/>
    </source>
</evidence>
<evidence type="ECO:0000256" key="3">
    <source>
        <dbReference type="ARBA" id="ARBA00022505"/>
    </source>
</evidence>
<dbReference type="SUPFAM" id="SSF50692">
    <property type="entry name" value="ADC-like"/>
    <property type="match status" value="1"/>
</dbReference>
<dbReference type="Gene3D" id="3.40.228.10">
    <property type="entry name" value="Dimethylsulfoxide Reductase, domain 2"/>
    <property type="match status" value="1"/>
</dbReference>
<evidence type="ECO:0000256" key="2">
    <source>
        <dbReference type="ARBA" id="ARBA00022485"/>
    </source>
</evidence>
<keyword evidence="5" id="KW-0732">Signal</keyword>
<protein>
    <submittedName>
        <fullName evidence="11">Molybdopterin-dependent oxidoreductase</fullName>
    </submittedName>
</protein>
<keyword evidence="2" id="KW-0004">4Fe-4S</keyword>
<dbReference type="InterPro" id="IPR006963">
    <property type="entry name" value="Mopterin_OxRdtase_4Fe-4S_dom"/>
</dbReference>
<accession>A0A650CTN8</accession>
<name>A0A650CTN8_ACIAM</name>
<sequence>MTFLRCYMCKNTCGIIATVEGKVVRVAANRNHPQPGICGRGAAGPYLLTHPDRLKSPLIREGDKLVPTSWEKALDEVTKRLKELLDEGHPEYLAITYHDYGKELLERFAALYGTPNLIGHESVCHGPRTVAAELVLGAEGPRSIDPDYPNSKFVVFIGRNPLEGIVPDIVRRIEEGRKNGMKIAVIDPRKSAIAQRYADRWIPIRPGTDTAFLLSVIYYMIKNGMYDEDFLKKYSNASLLVYEDDLSPANEYSDKLIYEGERNGRRVATAFYLLMKEGEKVYPRLTYITGATYDDVKYIAENLWENRPSAVIDDGWHTSFSTDSTYTWMSAFIINAMIGNLDKKGGLIFSKKPRIKLYEENKAKVKRIDKIRYPLTYAAFQEVYRAILTGSPYPIKALMVVGTNLDGRDPNSDLVRRALSKLDFLVVVDVMPSDVTEYADVVLAESTYLERDELPLPVGWTLEAWVDIHQKAVEPYYDTKPLWWILLELERRLGLANDTFDSLQDMILSKLGINKEELYSKGCVKIPTEIYEVYPYKKGLNTPSGKVEIYSTILHEHGYYPLPTYIEKNVMPREDDEFYLTSGHTLYHTQDSITFDIPTLIKLAPENPVTINRKKAEKLGIKDNDEVELISLTTGQRVRCKVRVTDDIREDTAFTYFGFGRHSKGEKFAYGHGFDVNSLISDQITDPISGSIAQSLNIVKIRKV</sequence>
<dbReference type="GO" id="GO:0046872">
    <property type="term" value="F:metal ion binding"/>
    <property type="evidence" value="ECO:0007669"/>
    <property type="project" value="UniProtKB-KW"/>
</dbReference>
<reference evidence="10 13" key="1">
    <citation type="submission" date="2019-10" db="EMBL/GenBank/DDBJ databases">
        <title>Comparative genomics of sulfur disproportionating microorganisms.</title>
        <authorList>
            <person name="Ward L.M."/>
            <person name="Bertran E."/>
            <person name="Johnston D."/>
        </authorList>
    </citation>
    <scope>NUCLEOTIDE SEQUENCE [LARGE SCALE GENOMIC DNA]</scope>
    <source>
        <strain evidence="10 13">DSM 3772</strain>
    </source>
</reference>
<evidence type="ECO:0000256" key="5">
    <source>
        <dbReference type="ARBA" id="ARBA00022729"/>
    </source>
</evidence>
<keyword evidence="7" id="KW-0408">Iron</keyword>
<dbReference type="GeneID" id="42778664"/>
<dbReference type="SUPFAM" id="SSF53706">
    <property type="entry name" value="Formate dehydrogenase/DMSO reductase, domains 1-3"/>
    <property type="match status" value="1"/>
</dbReference>
<dbReference type="RefSeq" id="WP_152943303.1">
    <property type="nucleotide sequence ID" value="NZ_CP045482.1"/>
</dbReference>
<dbReference type="GO" id="GO:0016491">
    <property type="term" value="F:oxidoreductase activity"/>
    <property type="evidence" value="ECO:0007669"/>
    <property type="project" value="UniProtKB-KW"/>
</dbReference>
<keyword evidence="4" id="KW-0479">Metal-binding</keyword>
<proteinExistence type="inferred from homology"/>
<dbReference type="Gene3D" id="3.40.50.740">
    <property type="match status" value="1"/>
</dbReference>
<dbReference type="GO" id="GO:0051539">
    <property type="term" value="F:4 iron, 4 sulfur cluster binding"/>
    <property type="evidence" value="ECO:0007669"/>
    <property type="project" value="UniProtKB-KW"/>
</dbReference>
<dbReference type="Proteomes" id="UP000426328">
    <property type="component" value="Chromosome"/>
</dbReference>
<dbReference type="KEGG" id="aamb:D1866_02970"/>
<gene>
    <name evidence="11" type="ORF">D1866_02970</name>
    <name evidence="10" type="ORF">GFB69_12315</name>
</gene>
<evidence type="ECO:0000256" key="1">
    <source>
        <dbReference type="ARBA" id="ARBA00010312"/>
    </source>
</evidence>
<dbReference type="GO" id="GO:0043546">
    <property type="term" value="F:molybdopterin cofactor binding"/>
    <property type="evidence" value="ECO:0007669"/>
    <property type="project" value="InterPro"/>
</dbReference>
<dbReference type="Proteomes" id="UP000474054">
    <property type="component" value="Unassembled WGS sequence"/>
</dbReference>
<dbReference type="PANTHER" id="PTHR43742">
    <property type="entry name" value="TRIMETHYLAMINE-N-OXIDE REDUCTASE"/>
    <property type="match status" value="1"/>
</dbReference>
<feature type="domain" description="4Fe-4S Mo/W bis-MGD-type" evidence="9">
    <location>
        <begin position="1"/>
        <end position="50"/>
    </location>
</feature>
<evidence type="ECO:0000256" key="7">
    <source>
        <dbReference type="ARBA" id="ARBA00023004"/>
    </source>
</evidence>
<dbReference type="SMART" id="SM00926">
    <property type="entry name" value="Molybdop_Fe4S4"/>
    <property type="match status" value="1"/>
</dbReference>
<keyword evidence="3" id="KW-0500">Molybdenum</keyword>
<evidence type="ECO:0000313" key="11">
    <source>
        <dbReference type="EMBL" id="QGR21095.1"/>
    </source>
</evidence>
<evidence type="ECO:0000313" key="13">
    <source>
        <dbReference type="Proteomes" id="UP000474054"/>
    </source>
</evidence>
<evidence type="ECO:0000259" key="9">
    <source>
        <dbReference type="SMART" id="SM00926"/>
    </source>
</evidence>
<dbReference type="Gene3D" id="3.30.2070.10">
    <property type="entry name" value="Formate dehydrogenase/DMSO reductase"/>
    <property type="match status" value="1"/>
</dbReference>
<evidence type="ECO:0000256" key="6">
    <source>
        <dbReference type="ARBA" id="ARBA00023002"/>
    </source>
</evidence>
<dbReference type="Gene3D" id="2.20.25.90">
    <property type="entry name" value="ADC-like domains"/>
    <property type="match status" value="1"/>
</dbReference>
<evidence type="ECO:0000313" key="12">
    <source>
        <dbReference type="Proteomes" id="UP000426328"/>
    </source>
</evidence>
<dbReference type="InterPro" id="IPR050612">
    <property type="entry name" value="Prok_Mopterin_Oxidored"/>
</dbReference>
<dbReference type="AlphaFoldDB" id="A0A650CTN8"/>
<evidence type="ECO:0000256" key="4">
    <source>
        <dbReference type="ARBA" id="ARBA00022723"/>
    </source>
</evidence>
<dbReference type="PANTHER" id="PTHR43742:SF9">
    <property type="entry name" value="TETRATHIONATE REDUCTASE SUBUNIT A"/>
    <property type="match status" value="1"/>
</dbReference>
<keyword evidence="12" id="KW-1185">Reference proteome</keyword>
<dbReference type="EMBL" id="CP045482">
    <property type="protein sequence ID" value="QGR21095.1"/>
    <property type="molecule type" value="Genomic_DNA"/>
</dbReference>
<dbReference type="EMBL" id="WHYS01000004">
    <property type="protein sequence ID" value="MQL56462.1"/>
    <property type="molecule type" value="Genomic_DNA"/>
</dbReference>
<keyword evidence="6" id="KW-0560">Oxidoreductase</keyword>
<organism evidence="11 12">
    <name type="scientific">Acidianus ambivalens</name>
    <name type="common">Desulfurolobus ambivalens</name>
    <dbReference type="NCBI Taxonomy" id="2283"/>
    <lineage>
        <taxon>Archaea</taxon>
        <taxon>Thermoproteota</taxon>
        <taxon>Thermoprotei</taxon>
        <taxon>Sulfolobales</taxon>
        <taxon>Sulfolobaceae</taxon>
        <taxon>Acidianus</taxon>
    </lineage>
</organism>